<dbReference type="InterPro" id="IPR039739">
    <property type="entry name" value="MAG2/RNF10"/>
</dbReference>
<reference evidence="4 5" key="1">
    <citation type="submission" date="2018-09" db="EMBL/GenBank/DDBJ databases">
        <title>Genomic investigation of the strawberry pathogen Phytophthora fragariae indicates pathogenicity is determined by transcriptional variation in three key races.</title>
        <authorList>
            <person name="Adams T.M."/>
            <person name="Armitage A.D."/>
            <person name="Sobczyk M.K."/>
            <person name="Bates H.J."/>
            <person name="Dunwell J.M."/>
            <person name="Nellist C.F."/>
            <person name="Harrison R.J."/>
        </authorList>
    </citation>
    <scope>NUCLEOTIDE SEQUENCE [LARGE SCALE GENOMIC DNA]</scope>
    <source>
        <strain evidence="4 5">ONT-3</strain>
    </source>
</reference>
<comment type="caution">
    <text evidence="4">The sequence shown here is derived from an EMBL/GenBank/DDBJ whole genome shotgun (WGS) entry which is preliminary data.</text>
</comment>
<comment type="subcellular location">
    <subcellularLocation>
        <location evidence="1">Cytoplasm</location>
    </subcellularLocation>
</comment>
<dbReference type="AlphaFoldDB" id="A0A6G0JC75"/>
<dbReference type="GO" id="GO:0000976">
    <property type="term" value="F:transcription cis-regulatory region binding"/>
    <property type="evidence" value="ECO:0007669"/>
    <property type="project" value="TreeGrafter"/>
</dbReference>
<dbReference type="PANTHER" id="PTHR12983">
    <property type="entry name" value="RING FINGER 10 FAMILY MEMBER"/>
    <property type="match status" value="1"/>
</dbReference>
<protein>
    <submittedName>
        <fullName evidence="4">Uncharacterized protein</fullName>
    </submittedName>
</protein>
<organism evidence="4 5">
    <name type="scientific">Phytophthora fragariae</name>
    <dbReference type="NCBI Taxonomy" id="53985"/>
    <lineage>
        <taxon>Eukaryota</taxon>
        <taxon>Sar</taxon>
        <taxon>Stramenopiles</taxon>
        <taxon>Oomycota</taxon>
        <taxon>Peronosporomycetes</taxon>
        <taxon>Peronosporales</taxon>
        <taxon>Peronosporaceae</taxon>
        <taxon>Phytophthora</taxon>
    </lineage>
</organism>
<keyword evidence="2" id="KW-0963">Cytoplasm</keyword>
<dbReference type="PANTHER" id="PTHR12983:SF9">
    <property type="entry name" value="E3 UBIQUITIN-PROTEIN LIGASE RNF10"/>
    <property type="match status" value="1"/>
</dbReference>
<evidence type="ECO:0000313" key="4">
    <source>
        <dbReference type="EMBL" id="KAE9032579.1"/>
    </source>
</evidence>
<evidence type="ECO:0000256" key="3">
    <source>
        <dbReference type="SAM" id="MobiDB-lite"/>
    </source>
</evidence>
<name>A0A6G0JC75_9STRA</name>
<gene>
    <name evidence="4" type="ORF">PF010_g33407</name>
</gene>
<dbReference type="Proteomes" id="UP000488956">
    <property type="component" value="Unassembled WGS sequence"/>
</dbReference>
<proteinExistence type="predicted"/>
<feature type="region of interest" description="Disordered" evidence="3">
    <location>
        <begin position="95"/>
        <end position="127"/>
    </location>
</feature>
<dbReference type="EMBL" id="QXFX01013214">
    <property type="protein sequence ID" value="KAE9032579.1"/>
    <property type="molecule type" value="Genomic_DNA"/>
</dbReference>
<sequence>MVRVKVRVFTFPSDPRKQNSYVVGTIELPVDRYHLLPEQIHGRVLDIEHVVMDEEAQKRYRFLSHLPRFCDFYICEVDLTSQLSPSTLNSFRNDLKKRAKQRKQKQRLQNAPSPSSPIFKSNAAAFS</sequence>
<feature type="compositionally biased region" description="Basic residues" evidence="3">
    <location>
        <begin position="95"/>
        <end position="106"/>
    </location>
</feature>
<feature type="non-terminal residue" evidence="4">
    <location>
        <position position="127"/>
    </location>
</feature>
<evidence type="ECO:0000256" key="1">
    <source>
        <dbReference type="ARBA" id="ARBA00004496"/>
    </source>
</evidence>
<feature type="compositionally biased region" description="Polar residues" evidence="3">
    <location>
        <begin position="108"/>
        <end position="119"/>
    </location>
</feature>
<dbReference type="GO" id="GO:0045944">
    <property type="term" value="P:positive regulation of transcription by RNA polymerase II"/>
    <property type="evidence" value="ECO:0007669"/>
    <property type="project" value="TreeGrafter"/>
</dbReference>
<evidence type="ECO:0000313" key="5">
    <source>
        <dbReference type="Proteomes" id="UP000488956"/>
    </source>
</evidence>
<accession>A0A6G0JC75</accession>
<dbReference type="GO" id="GO:0005737">
    <property type="term" value="C:cytoplasm"/>
    <property type="evidence" value="ECO:0007669"/>
    <property type="project" value="UniProtKB-SubCell"/>
</dbReference>
<evidence type="ECO:0000256" key="2">
    <source>
        <dbReference type="ARBA" id="ARBA00022490"/>
    </source>
</evidence>